<dbReference type="AlphaFoldDB" id="A0A8J7BXN5"/>
<accession>A0A8J7BXN5</accession>
<feature type="coiled-coil region" evidence="1">
    <location>
        <begin position="57"/>
        <end position="156"/>
    </location>
</feature>
<protein>
    <submittedName>
        <fullName evidence="2">Uncharacterized protein</fullName>
    </submittedName>
</protein>
<keyword evidence="1" id="KW-0175">Coiled coil</keyword>
<sequence length="285" mass="33733">MAQKADKIRVLPRINRILQELVEFIIGPWLYRKNTKPLQEKVYQLEQYMYKDILKVEKRLELMIGQLQQQLEQFKEETKTQIENIKSNLPNQEEDIQKTVNISQILKPTVEVLQRELEDKQQGIHEHSATEIQSRLQQTLRQLESLTSSLPQLELQRIASLEAGKWLLAHRAELAQMLSVSLLNPYDTHTEEFNRNIRQYLKLLGHCLENGIEPKLLYQQVVTHQHPPVEIYLQAFDLITKQVSDWESQERVSPQAAIELRKCFNYVSDYLTEERQRAHSRRQMV</sequence>
<dbReference type="RefSeq" id="WP_190828790.1">
    <property type="nucleotide sequence ID" value="NZ_CAWPPI010000050.1"/>
</dbReference>
<evidence type="ECO:0000313" key="3">
    <source>
        <dbReference type="Proteomes" id="UP000629098"/>
    </source>
</evidence>
<dbReference type="Proteomes" id="UP000629098">
    <property type="component" value="Unassembled WGS sequence"/>
</dbReference>
<organism evidence="2 3">
    <name type="scientific">Iningainema tapete BLCC-T55</name>
    <dbReference type="NCBI Taxonomy" id="2748662"/>
    <lineage>
        <taxon>Bacteria</taxon>
        <taxon>Bacillati</taxon>
        <taxon>Cyanobacteriota</taxon>
        <taxon>Cyanophyceae</taxon>
        <taxon>Nostocales</taxon>
        <taxon>Scytonemataceae</taxon>
        <taxon>Iningainema tapete</taxon>
    </lineage>
</organism>
<proteinExistence type="predicted"/>
<comment type="caution">
    <text evidence="2">The sequence shown here is derived from an EMBL/GenBank/DDBJ whole genome shotgun (WGS) entry which is preliminary data.</text>
</comment>
<evidence type="ECO:0000313" key="2">
    <source>
        <dbReference type="EMBL" id="MBD2773253.1"/>
    </source>
</evidence>
<gene>
    <name evidence="2" type="ORF">ICL16_14540</name>
</gene>
<dbReference type="EMBL" id="JACXAE010000050">
    <property type="protein sequence ID" value="MBD2773253.1"/>
    <property type="molecule type" value="Genomic_DNA"/>
</dbReference>
<evidence type="ECO:0000256" key="1">
    <source>
        <dbReference type="SAM" id="Coils"/>
    </source>
</evidence>
<keyword evidence="3" id="KW-1185">Reference proteome</keyword>
<reference evidence="2" key="1">
    <citation type="submission" date="2020-09" db="EMBL/GenBank/DDBJ databases">
        <title>Iningainema tapete sp. nov. (Scytonemataceae, Cyanobacteria) from greenhouses in central Florida (USA) produces two types of nodularin with biosynthetic potential for microcystin-LR and anabaenopeptins.</title>
        <authorList>
            <person name="Berthold D.E."/>
            <person name="Lefler F.W."/>
            <person name="Huang I.-S."/>
            <person name="Abdulla H."/>
            <person name="Zimba P.V."/>
            <person name="Laughinghouse H.D. IV."/>
        </authorList>
    </citation>
    <scope>NUCLEOTIDE SEQUENCE</scope>
    <source>
        <strain evidence="2">BLCCT55</strain>
    </source>
</reference>
<name>A0A8J7BXN5_9CYAN</name>